<organism evidence="1">
    <name type="scientific">uncultured prokaryote</name>
    <dbReference type="NCBI Taxonomy" id="198431"/>
    <lineage>
        <taxon>unclassified sequences</taxon>
        <taxon>environmental samples</taxon>
    </lineage>
</organism>
<keyword evidence="1" id="KW-0614">Plasmid</keyword>
<dbReference type="PROSITE" id="PS51257">
    <property type="entry name" value="PROKAR_LIPOPROTEIN"/>
    <property type="match status" value="1"/>
</dbReference>
<name>A0A0H5Q1Q5_9ZZZZ</name>
<geneLocation type="plasmid" evidence="1">
    <name>pRGRH0603</name>
</geneLocation>
<evidence type="ECO:0008006" key="2">
    <source>
        <dbReference type="Google" id="ProtNLM"/>
    </source>
</evidence>
<proteinExistence type="predicted"/>
<dbReference type="EMBL" id="LN853232">
    <property type="protein sequence ID" value="CRY95349.1"/>
    <property type="molecule type" value="Genomic_DNA"/>
</dbReference>
<evidence type="ECO:0000313" key="1">
    <source>
        <dbReference type="EMBL" id="CRY95349.1"/>
    </source>
</evidence>
<reference evidence="1" key="2">
    <citation type="submission" date="2015-07" db="EMBL/GenBank/DDBJ databases">
        <title>Plasmids, circular viruses and viroids from rat gut.</title>
        <authorList>
            <person name="Jorgensen T.J."/>
            <person name="Hansen M.A."/>
            <person name="Xu Z."/>
            <person name="Tabak M.A."/>
            <person name="Sorensen S.J."/>
            <person name="Hansen L.H."/>
        </authorList>
    </citation>
    <scope>NUCLEOTIDE SEQUENCE</scope>
    <source>
        <plasmid evidence="1">pRGRH0603</plasmid>
    </source>
</reference>
<reference evidence="1" key="1">
    <citation type="submission" date="2015-06" db="EMBL/GenBank/DDBJ databases">
        <authorList>
            <person name="Joergensen T."/>
        </authorList>
    </citation>
    <scope>NUCLEOTIDE SEQUENCE</scope>
    <source>
        <plasmid evidence="1">pRGRH0603</plasmid>
    </source>
</reference>
<sequence length="271" mass="29650">MKKKHLLLLTLIASFLAGCSTQQKPHSQAKVESAPALMEKRVAISSEGDFSGKPLTGAQFNRIIAKKIDEGSWKGYVVHTITAAPWNNTWSSKGLSIPTNITYAGTYQNRNFYENSGNDKGITSRDMAGWYGFHVNMAETTKHSNYTGVNAFGVKANVEVLNTRGASIVFGSTQINEGSSAPVWPDIDVIGAVPKDINLKDLKIEYLARITGIHRSFIEGNSPTLSDPSDTNHQTQIFTGDLLAARLINAKTGTVYPVKLEWVFRTRGAFP</sequence>
<accession>A0A0H5Q1Q5</accession>
<dbReference type="AlphaFoldDB" id="A0A0H5Q1Q5"/>
<protein>
    <recommendedName>
        <fullName evidence="2">Lipoprotein</fullName>
    </recommendedName>
</protein>